<sequence>MPNVSTPLNDVRGSRPTLPIDHAVNCFAGLNSAGNSAVRLDDCCLDYLAGLKGKASVNHAAFLGQLSGLRDIDANQSAQRHVAVFGVLNSLVIKAGGVDRQEQIQRLLEDVKAGRDTALGRDGHGGGRAAERLRRELVEAFQKCAPVDRKKAGEYLAKTVADQNVAQLLDRQPAPTIQDLKTSYLFGNGSIDAMNLWQRGLLSEQGDNFSIFERQLYKLLEQPFTKPVADSGTRGSVDTKGDDRAKYPGRGITVTVNPTFKNFGNSKGGHAGPPGPQGLVGEAGPQGPQGPAGLVSPIVLESPPGPVSPIVSPIVLESPPGPVSPIVSTIVLESSPDPEPAIVLERPQDKPNPTPPNATKNLDGKFRYEVNELPRIYSTHSTFQSTHHGSLASAQRIGTDPTGKDPSFIGKHKKVHATVSSKLYMHHYKVNTSFADANSDGTSQDSPASVKRSGHSNPQRQGSSVELNLVPTESA</sequence>
<organism evidence="2 3">
    <name type="scientific">Pseudomonas typographi</name>
    <dbReference type="NCBI Taxonomy" id="2715964"/>
    <lineage>
        <taxon>Bacteria</taxon>
        <taxon>Pseudomonadati</taxon>
        <taxon>Pseudomonadota</taxon>
        <taxon>Gammaproteobacteria</taxon>
        <taxon>Pseudomonadales</taxon>
        <taxon>Pseudomonadaceae</taxon>
        <taxon>Pseudomonas</taxon>
    </lineage>
</organism>
<feature type="compositionally biased region" description="Basic and acidic residues" evidence="1">
    <location>
        <begin position="237"/>
        <end position="246"/>
    </location>
</feature>
<feature type="region of interest" description="Disordered" evidence="1">
    <location>
        <begin position="228"/>
        <end position="289"/>
    </location>
</feature>
<dbReference type="RefSeq" id="WP_190420990.1">
    <property type="nucleotide sequence ID" value="NZ_JAAOCA010000014.1"/>
</dbReference>
<dbReference type="EMBL" id="JAAOCA010000014">
    <property type="protein sequence ID" value="MBD1599522.1"/>
    <property type="molecule type" value="Genomic_DNA"/>
</dbReference>
<reference evidence="2 3" key="1">
    <citation type="journal article" date="2020" name="Insects">
        <title>Bacteria Belonging to Pseudomonas typographi sp. nov. from the Bark Beetle Ips typographus Have Genomic Potential to Aid in the Host Ecology.</title>
        <authorList>
            <person name="Peral-Aranega E."/>
            <person name="Saati-Santamaria Z."/>
            <person name="Kolarik M."/>
            <person name="Rivas R."/>
            <person name="Garcia-Fraile P."/>
        </authorList>
    </citation>
    <scope>NUCLEOTIDE SEQUENCE [LARGE SCALE GENOMIC DNA]</scope>
    <source>
        <strain evidence="2 3">CA3A</strain>
    </source>
</reference>
<feature type="compositionally biased region" description="Polar residues" evidence="1">
    <location>
        <begin position="434"/>
        <end position="447"/>
    </location>
</feature>
<feature type="region of interest" description="Disordered" evidence="1">
    <location>
        <begin position="382"/>
        <end position="410"/>
    </location>
</feature>
<proteinExistence type="predicted"/>
<feature type="region of interest" description="Disordered" evidence="1">
    <location>
        <begin position="339"/>
        <end position="362"/>
    </location>
</feature>
<feature type="compositionally biased region" description="Polar residues" evidence="1">
    <location>
        <begin position="455"/>
        <end position="475"/>
    </location>
</feature>
<keyword evidence="3" id="KW-1185">Reference proteome</keyword>
<dbReference type="Proteomes" id="UP000805841">
    <property type="component" value="Unassembled WGS sequence"/>
</dbReference>
<feature type="region of interest" description="Disordered" evidence="1">
    <location>
        <begin position="434"/>
        <end position="475"/>
    </location>
</feature>
<evidence type="ECO:0000256" key="1">
    <source>
        <dbReference type="SAM" id="MobiDB-lite"/>
    </source>
</evidence>
<gene>
    <name evidence="2" type="ORF">HAQ05_12510</name>
</gene>
<protein>
    <submittedName>
        <fullName evidence="2">Uncharacterized protein</fullName>
    </submittedName>
</protein>
<evidence type="ECO:0000313" key="2">
    <source>
        <dbReference type="EMBL" id="MBD1599522.1"/>
    </source>
</evidence>
<evidence type="ECO:0000313" key="3">
    <source>
        <dbReference type="Proteomes" id="UP000805841"/>
    </source>
</evidence>
<feature type="compositionally biased region" description="Polar residues" evidence="1">
    <location>
        <begin position="254"/>
        <end position="265"/>
    </location>
</feature>
<accession>A0ABR7Z286</accession>
<name>A0ABR7Z286_9PSED</name>
<comment type="caution">
    <text evidence="2">The sequence shown here is derived from an EMBL/GenBank/DDBJ whole genome shotgun (WGS) entry which is preliminary data.</text>
</comment>